<feature type="transmembrane region" description="Helical" evidence="2">
    <location>
        <begin position="12"/>
        <end position="30"/>
    </location>
</feature>
<feature type="transmembrane region" description="Helical" evidence="2">
    <location>
        <begin position="78"/>
        <end position="96"/>
    </location>
</feature>
<gene>
    <name evidence="3" type="ORF">PYCCODRAFT_1424129</name>
</gene>
<evidence type="ECO:0000313" key="4">
    <source>
        <dbReference type="Proteomes" id="UP000193067"/>
    </source>
</evidence>
<proteinExistence type="predicted"/>
<evidence type="ECO:0000256" key="2">
    <source>
        <dbReference type="SAM" id="Phobius"/>
    </source>
</evidence>
<feature type="transmembrane region" description="Helical" evidence="2">
    <location>
        <begin position="137"/>
        <end position="158"/>
    </location>
</feature>
<organism evidence="3 4">
    <name type="scientific">Trametes coccinea (strain BRFM310)</name>
    <name type="common">Pycnoporus coccineus</name>
    <dbReference type="NCBI Taxonomy" id="1353009"/>
    <lineage>
        <taxon>Eukaryota</taxon>
        <taxon>Fungi</taxon>
        <taxon>Dikarya</taxon>
        <taxon>Basidiomycota</taxon>
        <taxon>Agaricomycotina</taxon>
        <taxon>Agaricomycetes</taxon>
        <taxon>Polyporales</taxon>
        <taxon>Polyporaceae</taxon>
        <taxon>Trametes</taxon>
    </lineage>
</organism>
<keyword evidence="2" id="KW-0812">Transmembrane</keyword>
<feature type="compositionally biased region" description="Basic and acidic residues" evidence="1">
    <location>
        <begin position="205"/>
        <end position="257"/>
    </location>
</feature>
<keyword evidence="2" id="KW-1133">Transmembrane helix</keyword>
<feature type="compositionally biased region" description="Basic and acidic residues" evidence="1">
    <location>
        <begin position="359"/>
        <end position="380"/>
    </location>
</feature>
<evidence type="ECO:0008006" key="5">
    <source>
        <dbReference type="Google" id="ProtNLM"/>
    </source>
</evidence>
<dbReference type="AlphaFoldDB" id="A0A1Y2IT10"/>
<dbReference type="OrthoDB" id="3266740at2759"/>
<keyword evidence="4" id="KW-1185">Reference proteome</keyword>
<keyword evidence="2" id="KW-0472">Membrane</keyword>
<evidence type="ECO:0000313" key="3">
    <source>
        <dbReference type="EMBL" id="OSD04285.1"/>
    </source>
</evidence>
<feature type="region of interest" description="Disordered" evidence="1">
    <location>
        <begin position="184"/>
        <end position="388"/>
    </location>
</feature>
<feature type="transmembrane region" description="Helical" evidence="2">
    <location>
        <begin position="42"/>
        <end position="66"/>
    </location>
</feature>
<evidence type="ECO:0000256" key="1">
    <source>
        <dbReference type="SAM" id="MobiDB-lite"/>
    </source>
</evidence>
<sequence>MPPVFNIVRACVYAAVLVWTIVCLAIAAHFQSILLSSDLTRFVPFAIFVCCTSILIFVALLAFGLWKERNPISTRVELGCLGLAGTLWLALGAFVASSDSEMADVECFSSADTDSEPIELPGFNTETYHAQYHVLEAFSFFNMILIFGFLVLLLVLALRQHRAGTKHVWVHPVSMIGWFGRSGRPQGKLPAPVTHRSRSQSRRPTVSEKPKARSRSRPADVRRNDSQRALLRDDSYRTTDSRRTERSTDLRRDDSRRTVTPGAGVRRDDSRRTNPGADVRRDDSRRTERSTDLRRDDSRRTARGADVRRDDSRRTNPGADVRRDDSQRTNPGEGRRLPPRPSEPTRNEVPTYVYWMPHKAPEEAHVRDGQAPRPPARDSRLFGASHRR</sequence>
<feature type="compositionally biased region" description="Basic and acidic residues" evidence="1">
    <location>
        <begin position="265"/>
        <end position="327"/>
    </location>
</feature>
<reference evidence="3 4" key="1">
    <citation type="journal article" date="2015" name="Biotechnol. Biofuels">
        <title>Enhanced degradation of softwood versus hardwood by the white-rot fungus Pycnoporus coccineus.</title>
        <authorList>
            <person name="Couturier M."/>
            <person name="Navarro D."/>
            <person name="Chevret D."/>
            <person name="Henrissat B."/>
            <person name="Piumi F."/>
            <person name="Ruiz-Duenas F.J."/>
            <person name="Martinez A.T."/>
            <person name="Grigoriev I.V."/>
            <person name="Riley R."/>
            <person name="Lipzen A."/>
            <person name="Berrin J.G."/>
            <person name="Master E.R."/>
            <person name="Rosso M.N."/>
        </authorList>
    </citation>
    <scope>NUCLEOTIDE SEQUENCE [LARGE SCALE GENOMIC DNA]</scope>
    <source>
        <strain evidence="3 4">BRFM310</strain>
    </source>
</reference>
<dbReference type="STRING" id="1353009.A0A1Y2IT10"/>
<dbReference type="Proteomes" id="UP000193067">
    <property type="component" value="Unassembled WGS sequence"/>
</dbReference>
<protein>
    <recommendedName>
        <fullName evidence="5">MARVEL domain-containing protein</fullName>
    </recommendedName>
</protein>
<name>A0A1Y2IT10_TRAC3</name>
<accession>A0A1Y2IT10</accession>
<dbReference type="EMBL" id="KZ084097">
    <property type="protein sequence ID" value="OSD04285.1"/>
    <property type="molecule type" value="Genomic_DNA"/>
</dbReference>